<keyword evidence="7" id="KW-0805">Transcription regulation</keyword>
<comment type="catalytic activity">
    <reaction evidence="10">
        <text>N(6)-acetyl-L-lysyl-[histone] + H2O = L-lysyl-[histone] + acetate</text>
        <dbReference type="Rhea" id="RHEA:58196"/>
        <dbReference type="Rhea" id="RHEA-COMP:9845"/>
        <dbReference type="Rhea" id="RHEA-COMP:11338"/>
        <dbReference type="ChEBI" id="CHEBI:15377"/>
        <dbReference type="ChEBI" id="CHEBI:29969"/>
        <dbReference type="ChEBI" id="CHEBI:30089"/>
        <dbReference type="ChEBI" id="CHEBI:61930"/>
        <dbReference type="EC" id="3.5.1.98"/>
    </reaction>
</comment>
<keyword evidence="5" id="KW-0378">Hydrolase</keyword>
<dbReference type="PANTHER" id="PTHR10625:SF23">
    <property type="entry name" value="HISTONE DEACETYLASE 11"/>
    <property type="match status" value="1"/>
</dbReference>
<reference evidence="15" key="2">
    <citation type="submission" date="2025-08" db="UniProtKB">
        <authorList>
            <consortium name="Ensembl"/>
        </authorList>
    </citation>
    <scope>IDENTIFICATION</scope>
</reference>
<protein>
    <recommendedName>
        <fullName evidence="13">Histone deacetylase 11</fullName>
        <ecNumber evidence="3">3.5.1.98</ecNumber>
    </recommendedName>
</protein>
<dbReference type="OMA" id="LGHCCIS"/>
<evidence type="ECO:0000256" key="12">
    <source>
        <dbReference type="ARBA" id="ARBA00065154"/>
    </source>
</evidence>
<evidence type="ECO:0000256" key="13">
    <source>
        <dbReference type="ARBA" id="ARBA00072450"/>
    </source>
</evidence>
<dbReference type="InterPro" id="IPR037138">
    <property type="entry name" value="His_deacetylse_dom_sf"/>
</dbReference>
<comment type="subunit">
    <text evidence="12">Interacts with HDAC6.</text>
</comment>
<keyword evidence="8" id="KW-0804">Transcription</keyword>
<dbReference type="STRING" id="7719.ENSCINP00000027979"/>
<dbReference type="InParanoid" id="F6WGN7"/>
<evidence type="ECO:0000256" key="6">
    <source>
        <dbReference type="ARBA" id="ARBA00022853"/>
    </source>
</evidence>
<dbReference type="GO" id="GO:0141221">
    <property type="term" value="F:histone deacetylase activity, hydrolytic mechanism"/>
    <property type="evidence" value="ECO:0007669"/>
    <property type="project" value="UniProtKB-EC"/>
</dbReference>
<gene>
    <name evidence="15" type="primary">LOC100180537</name>
</gene>
<evidence type="ECO:0000256" key="7">
    <source>
        <dbReference type="ARBA" id="ARBA00023015"/>
    </source>
</evidence>
<sequence length="292" mass="32517">AGKYAKIYIVWFITDDKLLQNNQHFQPLEPTERDLLIAHSKEYLSSLKQWSANVARITEVPPVALLPNFIVQRKVLLPLRLQTGGSVLAGKLAIERGWAINIGGGFHHCSGDRGGGFCAYADITLLIKFVFAKFDAIKRVMVVDLDAHQGNGYARDFMFDDRVFVMDVYNRNIYPHDGYAKRGIKRKVELTSGVDDQTYLPLVKSHLTESIGEFNPQLIVYNAGTDILQGDQLGRLNISAEGIVKRDEIVFALAKGRGIPIVMLTSGGYQRTTARIIANSILSLRNNGLIDL</sequence>
<dbReference type="AlphaFoldDB" id="F6WGN7"/>
<dbReference type="Ensembl" id="ENSCINT00000028225.2">
    <property type="protein sequence ID" value="ENSCINP00000027979.2"/>
    <property type="gene ID" value="ENSCING00000016005.2"/>
</dbReference>
<evidence type="ECO:0000256" key="4">
    <source>
        <dbReference type="ARBA" id="ARBA00022491"/>
    </source>
</evidence>
<evidence type="ECO:0000256" key="1">
    <source>
        <dbReference type="ARBA" id="ARBA00004123"/>
    </source>
</evidence>
<comment type="similarity">
    <text evidence="2">Belongs to the histone deacetylase family.</text>
</comment>
<dbReference type="EC" id="3.5.1.98" evidence="3"/>
<evidence type="ECO:0000256" key="5">
    <source>
        <dbReference type="ARBA" id="ARBA00022801"/>
    </source>
</evidence>
<keyword evidence="9" id="KW-0539">Nucleus</keyword>
<evidence type="ECO:0000256" key="10">
    <source>
        <dbReference type="ARBA" id="ARBA00048287"/>
    </source>
</evidence>
<dbReference type="GO" id="GO:0004407">
    <property type="term" value="F:histone deacetylase activity"/>
    <property type="evidence" value="ECO:0000318"/>
    <property type="project" value="GO_Central"/>
</dbReference>
<dbReference type="GO" id="GO:0040029">
    <property type="term" value="P:epigenetic regulation of gene expression"/>
    <property type="evidence" value="ECO:0000318"/>
    <property type="project" value="GO_Central"/>
</dbReference>
<keyword evidence="4" id="KW-0678">Repressor</keyword>
<dbReference type="InterPro" id="IPR023696">
    <property type="entry name" value="Ureohydrolase_dom_sf"/>
</dbReference>
<dbReference type="Proteomes" id="UP000008144">
    <property type="component" value="Unassembled WGS sequence"/>
</dbReference>
<keyword evidence="16" id="KW-1185">Reference proteome</keyword>
<dbReference type="CDD" id="cd09993">
    <property type="entry name" value="HDAC_classIV"/>
    <property type="match status" value="1"/>
</dbReference>
<reference evidence="16" key="1">
    <citation type="journal article" date="2002" name="Science">
        <title>The draft genome of Ciona intestinalis: insights into chordate and vertebrate origins.</title>
        <authorList>
            <person name="Dehal P."/>
            <person name="Satou Y."/>
            <person name="Campbell R.K."/>
            <person name="Chapman J."/>
            <person name="Degnan B."/>
            <person name="De Tomaso A."/>
            <person name="Davidson B."/>
            <person name="Di Gregorio A."/>
            <person name="Gelpke M."/>
            <person name="Goodstein D.M."/>
            <person name="Harafuji N."/>
            <person name="Hastings K.E."/>
            <person name="Ho I."/>
            <person name="Hotta K."/>
            <person name="Huang W."/>
            <person name="Kawashima T."/>
            <person name="Lemaire P."/>
            <person name="Martinez D."/>
            <person name="Meinertzhagen I.A."/>
            <person name="Necula S."/>
            <person name="Nonaka M."/>
            <person name="Putnam N."/>
            <person name="Rash S."/>
            <person name="Saiga H."/>
            <person name="Satake M."/>
            <person name="Terry A."/>
            <person name="Yamada L."/>
            <person name="Wang H.G."/>
            <person name="Awazu S."/>
            <person name="Azumi K."/>
            <person name="Boore J."/>
            <person name="Branno M."/>
            <person name="Chin-Bow S."/>
            <person name="DeSantis R."/>
            <person name="Doyle S."/>
            <person name="Francino P."/>
            <person name="Keys D.N."/>
            <person name="Haga S."/>
            <person name="Hayashi H."/>
            <person name="Hino K."/>
            <person name="Imai K.S."/>
            <person name="Inaba K."/>
            <person name="Kano S."/>
            <person name="Kobayashi K."/>
            <person name="Kobayashi M."/>
            <person name="Lee B.I."/>
            <person name="Makabe K.W."/>
            <person name="Manohar C."/>
            <person name="Matassi G."/>
            <person name="Medina M."/>
            <person name="Mochizuki Y."/>
            <person name="Mount S."/>
            <person name="Morishita T."/>
            <person name="Miura S."/>
            <person name="Nakayama A."/>
            <person name="Nishizaka S."/>
            <person name="Nomoto H."/>
            <person name="Ohta F."/>
            <person name="Oishi K."/>
            <person name="Rigoutsos I."/>
            <person name="Sano M."/>
            <person name="Sasaki A."/>
            <person name="Sasakura Y."/>
            <person name="Shoguchi E."/>
            <person name="Shin-i T."/>
            <person name="Spagnuolo A."/>
            <person name="Stainier D."/>
            <person name="Suzuki M.M."/>
            <person name="Tassy O."/>
            <person name="Takatori N."/>
            <person name="Tokuoka M."/>
            <person name="Yagi K."/>
            <person name="Yoshizaki F."/>
            <person name="Wada S."/>
            <person name="Zhang C."/>
            <person name="Hyatt P.D."/>
            <person name="Larimer F."/>
            <person name="Detter C."/>
            <person name="Doggett N."/>
            <person name="Glavina T."/>
            <person name="Hawkins T."/>
            <person name="Richardson P."/>
            <person name="Lucas S."/>
            <person name="Kohara Y."/>
            <person name="Levine M."/>
            <person name="Satoh N."/>
            <person name="Rokhsar D.S."/>
        </authorList>
    </citation>
    <scope>NUCLEOTIDE SEQUENCE [LARGE SCALE GENOMIC DNA]</scope>
</reference>
<dbReference type="FunCoup" id="F6WGN7">
    <property type="interactions" value="14"/>
</dbReference>
<dbReference type="InterPro" id="IPR044150">
    <property type="entry name" value="HDAC_classIV"/>
</dbReference>
<organism evidence="15 16">
    <name type="scientific">Ciona intestinalis</name>
    <name type="common">Transparent sea squirt</name>
    <name type="synonym">Ascidia intestinalis</name>
    <dbReference type="NCBI Taxonomy" id="7719"/>
    <lineage>
        <taxon>Eukaryota</taxon>
        <taxon>Metazoa</taxon>
        <taxon>Chordata</taxon>
        <taxon>Tunicata</taxon>
        <taxon>Ascidiacea</taxon>
        <taxon>Phlebobranchia</taxon>
        <taxon>Cionidae</taxon>
        <taxon>Ciona</taxon>
    </lineage>
</organism>
<comment type="function">
    <text evidence="11">Responsible for the deacetylation of lysine residues on the N-terminal part of the core histones (H2A, H2B, H3 and H4). Histone deacetylation gives a tag for epigenetic repression and plays an important role in transcriptional regulation, cell cycle progression and developmental events. Histone deacetylases act via the formation of large multiprotein complexes.</text>
</comment>
<dbReference type="GO" id="GO:0000118">
    <property type="term" value="C:histone deacetylase complex"/>
    <property type="evidence" value="ECO:0000318"/>
    <property type="project" value="GO_Central"/>
</dbReference>
<dbReference type="Pfam" id="PF00850">
    <property type="entry name" value="Hist_deacetyl"/>
    <property type="match status" value="1"/>
</dbReference>
<dbReference type="InterPro" id="IPR023801">
    <property type="entry name" value="His_deacetylse_dom"/>
</dbReference>
<dbReference type="FunFam" id="3.40.800.20:FF:000009">
    <property type="entry name" value="Histone deacetylase 11"/>
    <property type="match status" value="1"/>
</dbReference>
<evidence type="ECO:0000256" key="9">
    <source>
        <dbReference type="ARBA" id="ARBA00023242"/>
    </source>
</evidence>
<comment type="subcellular location">
    <subcellularLocation>
        <location evidence="1">Nucleus</location>
    </subcellularLocation>
</comment>
<proteinExistence type="inferred from homology"/>
<evidence type="ECO:0000259" key="14">
    <source>
        <dbReference type="Pfam" id="PF00850"/>
    </source>
</evidence>
<dbReference type="PRINTS" id="PR01270">
    <property type="entry name" value="HDASUPER"/>
</dbReference>
<dbReference type="PANTHER" id="PTHR10625">
    <property type="entry name" value="HISTONE DEACETYLASE HDAC1-RELATED"/>
    <property type="match status" value="1"/>
</dbReference>
<feature type="domain" description="Histone deacetylase" evidence="14">
    <location>
        <begin position="14"/>
        <end position="279"/>
    </location>
</feature>
<reference evidence="15" key="3">
    <citation type="submission" date="2025-09" db="UniProtKB">
        <authorList>
            <consortium name="Ensembl"/>
        </authorList>
    </citation>
    <scope>IDENTIFICATION</scope>
</reference>
<evidence type="ECO:0000256" key="11">
    <source>
        <dbReference type="ARBA" id="ARBA00059784"/>
    </source>
</evidence>
<dbReference type="HOGENOM" id="CLU_007727_1_1_1"/>
<dbReference type="Gene3D" id="3.40.800.20">
    <property type="entry name" value="Histone deacetylase domain"/>
    <property type="match status" value="1"/>
</dbReference>
<name>F6WGN7_CIOIN</name>
<accession>F6WGN7</accession>
<evidence type="ECO:0000313" key="16">
    <source>
        <dbReference type="Proteomes" id="UP000008144"/>
    </source>
</evidence>
<evidence type="ECO:0000313" key="15">
    <source>
        <dbReference type="Ensembl" id="ENSCINP00000027979.2"/>
    </source>
</evidence>
<dbReference type="InterPro" id="IPR000286">
    <property type="entry name" value="HDACs"/>
</dbReference>
<evidence type="ECO:0000256" key="3">
    <source>
        <dbReference type="ARBA" id="ARBA00012111"/>
    </source>
</evidence>
<dbReference type="SUPFAM" id="SSF52768">
    <property type="entry name" value="Arginase/deacetylase"/>
    <property type="match status" value="1"/>
</dbReference>
<keyword evidence="6" id="KW-0156">Chromatin regulator</keyword>
<evidence type="ECO:0000256" key="2">
    <source>
        <dbReference type="ARBA" id="ARBA00005947"/>
    </source>
</evidence>
<evidence type="ECO:0000256" key="8">
    <source>
        <dbReference type="ARBA" id="ARBA00023163"/>
    </source>
</evidence>
<dbReference type="GeneTree" id="ENSGT00940000156308"/>